<dbReference type="GeneID" id="93047696"/>
<comment type="caution">
    <text evidence="1">The sequence shown here is derived from an EMBL/GenBank/DDBJ whole genome shotgun (WGS) entry which is preliminary data.</text>
</comment>
<protein>
    <submittedName>
        <fullName evidence="1">Sigma-70 family RNA polymerase sigma factor</fullName>
    </submittedName>
</protein>
<organism evidence="1 2">
    <name type="scientific">Bacteroides acidifaciens</name>
    <dbReference type="NCBI Taxonomy" id="85831"/>
    <lineage>
        <taxon>Bacteria</taxon>
        <taxon>Pseudomonadati</taxon>
        <taxon>Bacteroidota</taxon>
        <taxon>Bacteroidia</taxon>
        <taxon>Bacteroidales</taxon>
        <taxon>Bacteroidaceae</taxon>
        <taxon>Bacteroides</taxon>
    </lineage>
</organism>
<dbReference type="Proteomes" id="UP000305751">
    <property type="component" value="Unassembled WGS sequence"/>
</dbReference>
<evidence type="ECO:0000313" key="1">
    <source>
        <dbReference type="EMBL" id="TGY02523.1"/>
    </source>
</evidence>
<dbReference type="RefSeq" id="WP_136014297.1">
    <property type="nucleotide sequence ID" value="NZ_CAJTBC010000022.1"/>
</dbReference>
<accession>A0A4S2ANF7</accession>
<name>A0A4S2ANF7_9BACE</name>
<evidence type="ECO:0000313" key="2">
    <source>
        <dbReference type="Proteomes" id="UP000305751"/>
    </source>
</evidence>
<sequence>MTEQQIINSLIAGELHTIQDFFFVRCKPVLIYIGQYFCQDKQTPEELIGEFYEFLAADDWHKLRIFKYTCTLNSYVTIIASRYFQHKRDKELLSLDENISLVPHLYEERNEESFFMEDLGRIMKSMSPLDRFLVQRILIDGEKPGDVLDEAKVLIMNDKMLSTEAKTDAQFAGYIYTRYNRVRKNLQKQMIAMGYGK</sequence>
<dbReference type="EMBL" id="SRZA01000029">
    <property type="protein sequence ID" value="TGY02523.1"/>
    <property type="molecule type" value="Genomic_DNA"/>
</dbReference>
<proteinExistence type="predicted"/>
<reference evidence="1 2" key="1">
    <citation type="submission" date="2019-04" db="EMBL/GenBank/DDBJ databases">
        <title>Microbes associate with the intestines of laboratory mice.</title>
        <authorList>
            <person name="Navarre W."/>
            <person name="Wong E."/>
            <person name="Huang K."/>
            <person name="Tropini C."/>
            <person name="Ng K."/>
            <person name="Yu B."/>
        </authorList>
    </citation>
    <scope>NUCLEOTIDE SEQUENCE [LARGE SCALE GENOMIC DNA]</scope>
    <source>
        <strain evidence="1 2">NM70_E10</strain>
    </source>
</reference>
<dbReference type="AlphaFoldDB" id="A0A4S2ANF7"/>
<gene>
    <name evidence="1" type="ORF">E5356_10490</name>
</gene>
<keyword evidence="2" id="KW-1185">Reference proteome</keyword>